<dbReference type="AlphaFoldDB" id="A0ABD3B325"/>
<gene>
    <name evidence="2" type="ORF">ACH5RR_001274</name>
</gene>
<feature type="compositionally biased region" description="Basic and acidic residues" evidence="1">
    <location>
        <begin position="61"/>
        <end position="71"/>
    </location>
</feature>
<evidence type="ECO:0000313" key="3">
    <source>
        <dbReference type="Proteomes" id="UP001630127"/>
    </source>
</evidence>
<dbReference type="EMBL" id="JBJUIK010000001">
    <property type="protein sequence ID" value="KAL3537908.1"/>
    <property type="molecule type" value="Genomic_DNA"/>
</dbReference>
<feature type="region of interest" description="Disordered" evidence="1">
    <location>
        <begin position="1"/>
        <end position="38"/>
    </location>
</feature>
<evidence type="ECO:0000256" key="1">
    <source>
        <dbReference type="SAM" id="MobiDB-lite"/>
    </source>
</evidence>
<name>A0ABD3B325_9GENT</name>
<proteinExistence type="predicted"/>
<organism evidence="2 3">
    <name type="scientific">Cinchona calisaya</name>
    <dbReference type="NCBI Taxonomy" id="153742"/>
    <lineage>
        <taxon>Eukaryota</taxon>
        <taxon>Viridiplantae</taxon>
        <taxon>Streptophyta</taxon>
        <taxon>Embryophyta</taxon>
        <taxon>Tracheophyta</taxon>
        <taxon>Spermatophyta</taxon>
        <taxon>Magnoliopsida</taxon>
        <taxon>eudicotyledons</taxon>
        <taxon>Gunneridae</taxon>
        <taxon>Pentapetalae</taxon>
        <taxon>asterids</taxon>
        <taxon>lamiids</taxon>
        <taxon>Gentianales</taxon>
        <taxon>Rubiaceae</taxon>
        <taxon>Cinchonoideae</taxon>
        <taxon>Cinchoneae</taxon>
        <taxon>Cinchona</taxon>
    </lineage>
</organism>
<accession>A0ABD3B325</accession>
<dbReference type="Proteomes" id="UP001630127">
    <property type="component" value="Unassembled WGS sequence"/>
</dbReference>
<sequence length="90" mass="9670">MDGEGDQAWGRRREAGMDGAWVRGGSEDPSNATPDQPAISKQCMVVTEKLSTPLNVGHVGTDAHSESREPVSTENLNMELPYTRDAAVVT</sequence>
<protein>
    <submittedName>
        <fullName evidence="2">Uncharacterized protein</fullName>
    </submittedName>
</protein>
<comment type="caution">
    <text evidence="2">The sequence shown here is derived from an EMBL/GenBank/DDBJ whole genome shotgun (WGS) entry which is preliminary data.</text>
</comment>
<evidence type="ECO:0000313" key="2">
    <source>
        <dbReference type="EMBL" id="KAL3537908.1"/>
    </source>
</evidence>
<feature type="region of interest" description="Disordered" evidence="1">
    <location>
        <begin position="55"/>
        <end position="90"/>
    </location>
</feature>
<keyword evidence="3" id="KW-1185">Reference proteome</keyword>
<reference evidence="2 3" key="1">
    <citation type="submission" date="2024-11" db="EMBL/GenBank/DDBJ databases">
        <title>A near-complete genome assembly of Cinchona calisaya.</title>
        <authorList>
            <person name="Lian D.C."/>
            <person name="Zhao X.W."/>
            <person name="Wei L."/>
        </authorList>
    </citation>
    <scope>NUCLEOTIDE SEQUENCE [LARGE SCALE GENOMIC DNA]</scope>
    <source>
        <tissue evidence="2">Nenye</tissue>
    </source>
</reference>